<feature type="domain" description="Fibronectin type-III" evidence="2">
    <location>
        <begin position="726"/>
        <end position="792"/>
    </location>
</feature>
<dbReference type="SMART" id="SM00060">
    <property type="entry name" value="FN3"/>
    <property type="match status" value="5"/>
</dbReference>
<dbReference type="Pfam" id="PF17957">
    <property type="entry name" value="Big_7"/>
    <property type="match status" value="1"/>
</dbReference>
<evidence type="ECO:0000256" key="1">
    <source>
        <dbReference type="SAM" id="MobiDB-lite"/>
    </source>
</evidence>
<dbReference type="Gene3D" id="2.60.40.10">
    <property type="entry name" value="Immunoglobulins"/>
    <property type="match status" value="7"/>
</dbReference>
<dbReference type="SUPFAM" id="SSF49265">
    <property type="entry name" value="Fibronectin type III"/>
    <property type="match status" value="3"/>
</dbReference>
<feature type="domain" description="Fibronectin type-III" evidence="2">
    <location>
        <begin position="538"/>
        <end position="614"/>
    </location>
</feature>
<protein>
    <recommendedName>
        <fullName evidence="2">Fibronectin type-III domain-containing protein</fullName>
    </recommendedName>
</protein>
<feature type="region of interest" description="Disordered" evidence="1">
    <location>
        <begin position="1"/>
        <end position="22"/>
    </location>
</feature>
<evidence type="ECO:0000313" key="4">
    <source>
        <dbReference type="Proteomes" id="UP000249396"/>
    </source>
</evidence>
<feature type="domain" description="Fibronectin type-III" evidence="2">
    <location>
        <begin position="1334"/>
        <end position="1466"/>
    </location>
</feature>
<evidence type="ECO:0000313" key="3">
    <source>
        <dbReference type="EMBL" id="PZN76136.1"/>
    </source>
</evidence>
<reference evidence="3 4" key="1">
    <citation type="journal article" date="2018" name="Aquat. Microb. Ecol.">
        <title>Gammaproteobacterial methanotrophs dominate.</title>
        <authorList>
            <person name="Rissanen A.J."/>
            <person name="Saarenheimo J."/>
            <person name="Tiirola M."/>
            <person name="Peura S."/>
            <person name="Aalto S.L."/>
            <person name="Karvinen A."/>
            <person name="Nykanen H."/>
        </authorList>
    </citation>
    <scope>NUCLEOTIDE SEQUENCE [LARGE SCALE GENOMIC DNA]</scope>
    <source>
        <strain evidence="3">AMbin10</strain>
    </source>
</reference>
<feature type="region of interest" description="Disordered" evidence="1">
    <location>
        <begin position="1643"/>
        <end position="1699"/>
    </location>
</feature>
<dbReference type="InterPro" id="IPR013783">
    <property type="entry name" value="Ig-like_fold"/>
</dbReference>
<sequence>MATDIAGRSSQQSATVTYSHYVPPPDTAGPTLTNINANGVALVNGASFSGNAPISFTAGDRSGVAGISLLLDGNAVTSASGGGSGAYTANLNLVGVANGSHTLTLQATDSLGNISTTSFTIIMAHLPPPAPVLSQPAIGLVTRSTSVTVSGTAEPNSTVQLLNNSQPVGSAITAGNDGTFLSIVTLTSGSNSLQATATDAYGTGPASNAVTVTLDLTVPASPSSLSATAQPVGKVHLVWTGTNDPHAIGYTVYRSASVFTDISQASPINPSPSGATAYDDLPPNDGLWYYRVVAVNAAGTSSVPSNSAQAVSDSIAPSAVSILYTPSGKVDPATGGIGQGNVSVVLTVNETLAGLPYLSIVPQGGAPIALTLTQTSGTTYTSSFQVNANTPSGVANALFSARDAVGNRGTGIDLGATLTLETVGPALSGITLNPVSPINNTTTQTVTATLSFSEPPATAPTVQTLLSGQGRSPQPLNGLVSVNPTTWTSNFTLPADAGLAAPETLTFSFQAQDAVGNVSTLVLASNRFQVYQGQLPPLDVPQAFTALAIPGGKVNLAWAAVDGVASYQLYRQAPGQASLQPLTNPAGTHYTDQTLQDGSYTYAVASVRQANGQQAVSGPSPSVTVAASATAPSAPQNLTLQLTGQGIIATWQAPGSGKVANYKLYRAGGANITSIKGLTPLQTGISHTTALDTNPTPTQAAYAVTALDAVGNESAISNSVYLDASLLPVTHFEIDQIGSASPVLSWNAPNSAVAAYQVFADVIPGAALTPLTAAPITALYFTDTSYTGGGRNYTVSSVDAFGVEMPSSLLLPSVQASIVSGLPIQRGVMNSLQVQVANQSASPLSNVSVVIHLPIDQAATQFQDFTSASFNLDANQTLQATVVVGGYATLPSTVQAQVSVVIAPNAGERVKIINTQALAVIDGGLTIGMSTASFTRGGTGSLRLTVENTSNVEVELLTATNNGQSPSTDLRFKLLDADGNVLATQPYQQALGASVVTLSNGLTVAKIPGHSNVVSDPFTLNIPGSSPDSLHVRLEVDKIRYHTGQPDEIDITGSNAETVVSLQNLAFYGRVASASPAISFGDQNVIITGSALDSATQTPLPNTLLSLILNQQGYERVYSVLTGSDGTFTYTFTPTLTDMGLYKVSAVNPASTDRPEQQSFTIERVGVTPTPYALNLSKNFPFTIPLVATTGPGATATNLRLALNAASQLTGQLPTGITAQLPAPVTLAAQQTNNLPVVFTADNSALSNGSLILDFLSDEHPAPLGQVTINYTLADAKPYLVSTPSFVETGMAQGGSQVQSVTVSNQGLQDALNLQFTLTNADGSPAPAWVNIASQANGTLAIGAERSIDLSFTPPSDTPDGVYQFKLNVLGDNVPAQSLNVYVSLTQSGQGNVLFKASDIYTATVGKDGKLIPGLASATVTVQNENVATVTRNLATDGLGEALFQNLPSGIYTFRATASNHQDKDGRFQIKPGITFNQPVFLDYNLITVDWSVREITIEDRYEIILNATFETDVPAAVVVLQPSSVNLPKMNVGEMFKGELRLTNYGLIRADKVRQQLPQNDAYFRFEFLSEVPSTLEAKQSVVLPYRVVALQSLDAAAGSATASGGGCYNYYNETCVLGEYVCVNGVWTQLKTCTSYPNGSNSTCPSGGTGGPSGGGGGGAGISGGSFGGGSASTPLATPGNKCSSVPRGDGEPNPCP</sequence>
<dbReference type="Proteomes" id="UP000249396">
    <property type="component" value="Unassembled WGS sequence"/>
</dbReference>
<gene>
    <name evidence="3" type="ORF">DM484_17225</name>
</gene>
<feature type="compositionally biased region" description="Polar residues" evidence="1">
    <location>
        <begin position="8"/>
        <end position="18"/>
    </location>
</feature>
<dbReference type="CDD" id="cd00063">
    <property type="entry name" value="FN3"/>
    <property type="match status" value="1"/>
</dbReference>
<evidence type="ECO:0000259" key="2">
    <source>
        <dbReference type="SMART" id="SM00060"/>
    </source>
</evidence>
<feature type="domain" description="Fibronectin type-III" evidence="2">
    <location>
        <begin position="219"/>
        <end position="301"/>
    </location>
</feature>
<comment type="caution">
    <text evidence="3">The sequence shown here is derived from an EMBL/GenBank/DDBJ whole genome shotgun (WGS) entry which is preliminary data.</text>
</comment>
<feature type="domain" description="Fibronectin type-III" evidence="2">
    <location>
        <begin position="632"/>
        <end position="713"/>
    </location>
</feature>
<feature type="compositionally biased region" description="Gly residues" evidence="1">
    <location>
        <begin position="1649"/>
        <end position="1673"/>
    </location>
</feature>
<accession>A0A2W4QYW2</accession>
<name>A0A2W4QYW2_9GAMM</name>
<proteinExistence type="predicted"/>
<dbReference type="InterPro" id="IPR003961">
    <property type="entry name" value="FN3_dom"/>
</dbReference>
<dbReference type="EMBL" id="QJPH01000366">
    <property type="protein sequence ID" value="PZN76136.1"/>
    <property type="molecule type" value="Genomic_DNA"/>
</dbReference>
<dbReference type="InterPro" id="IPR036116">
    <property type="entry name" value="FN3_sf"/>
</dbReference>
<organism evidence="3 4">
    <name type="scientific">Candidatus Methylumidiphilus alinenensis</name>
    <dbReference type="NCBI Taxonomy" id="2202197"/>
    <lineage>
        <taxon>Bacteria</taxon>
        <taxon>Pseudomonadati</taxon>
        <taxon>Pseudomonadota</taxon>
        <taxon>Gammaproteobacteria</taxon>
        <taxon>Methylococcales</taxon>
        <taxon>Candidatus Methylumidiphilus</taxon>
    </lineage>
</organism>
<dbReference type="SUPFAM" id="SSF49478">
    <property type="entry name" value="Cna protein B-type domain"/>
    <property type="match status" value="1"/>
</dbReference>